<feature type="transmembrane region" description="Helical" evidence="7">
    <location>
        <begin position="20"/>
        <end position="38"/>
    </location>
</feature>
<dbReference type="EMBL" id="FXTU01000003">
    <property type="protein sequence ID" value="SMP18146.1"/>
    <property type="molecule type" value="Genomic_DNA"/>
</dbReference>
<keyword evidence="5 7" id="KW-0472">Membrane</keyword>
<gene>
    <name evidence="8" type="ORF">SAMN06265361_103108</name>
</gene>
<feature type="coiled-coil region" evidence="6">
    <location>
        <begin position="257"/>
        <end position="284"/>
    </location>
</feature>
<comment type="subcellular location">
    <subcellularLocation>
        <location evidence="1">Cell membrane</location>
        <topology evidence="1">Multi-pass membrane protein</topology>
    </subcellularLocation>
</comment>
<evidence type="ECO:0000256" key="7">
    <source>
        <dbReference type="SAM" id="Phobius"/>
    </source>
</evidence>
<dbReference type="AlphaFoldDB" id="A0AA46AF28"/>
<evidence type="ECO:0000256" key="1">
    <source>
        <dbReference type="ARBA" id="ARBA00004651"/>
    </source>
</evidence>
<keyword evidence="2" id="KW-1003">Cell membrane</keyword>
<feature type="transmembrane region" description="Helical" evidence="7">
    <location>
        <begin position="126"/>
        <end position="145"/>
    </location>
</feature>
<accession>A0AA46AF28</accession>
<keyword evidence="4 7" id="KW-1133">Transmembrane helix</keyword>
<keyword evidence="3 7" id="KW-0812">Transmembrane</keyword>
<organism evidence="8 9">
    <name type="scientific">Laceyella tengchongensis</name>
    <dbReference type="NCBI Taxonomy" id="574699"/>
    <lineage>
        <taxon>Bacteria</taxon>
        <taxon>Bacillati</taxon>
        <taxon>Bacillota</taxon>
        <taxon>Bacilli</taxon>
        <taxon>Bacillales</taxon>
        <taxon>Thermoactinomycetaceae</taxon>
        <taxon>Laceyella</taxon>
    </lineage>
</organism>
<feature type="transmembrane region" description="Helical" evidence="7">
    <location>
        <begin position="189"/>
        <end position="218"/>
    </location>
</feature>
<dbReference type="Pfam" id="PF09678">
    <property type="entry name" value="Caa3_CtaG"/>
    <property type="match status" value="1"/>
</dbReference>
<feature type="transmembrane region" description="Helical" evidence="7">
    <location>
        <begin position="88"/>
        <end position="106"/>
    </location>
</feature>
<evidence type="ECO:0000256" key="5">
    <source>
        <dbReference type="ARBA" id="ARBA00023136"/>
    </source>
</evidence>
<dbReference type="RefSeq" id="WP_284724203.1">
    <property type="nucleotide sequence ID" value="NZ_FXTU01000003.1"/>
</dbReference>
<comment type="caution">
    <text evidence="8">The sequence shown here is derived from an EMBL/GenBank/DDBJ whole genome shotgun (WGS) entry which is preliminary data.</text>
</comment>
<evidence type="ECO:0000256" key="3">
    <source>
        <dbReference type="ARBA" id="ARBA00022692"/>
    </source>
</evidence>
<feature type="transmembrane region" description="Helical" evidence="7">
    <location>
        <begin position="50"/>
        <end position="68"/>
    </location>
</feature>
<dbReference type="Proteomes" id="UP001157946">
    <property type="component" value="Unassembled WGS sequence"/>
</dbReference>
<dbReference type="InterPro" id="IPR019108">
    <property type="entry name" value="Caa3_assmbl_CtaG-rel"/>
</dbReference>
<dbReference type="GO" id="GO:0005886">
    <property type="term" value="C:plasma membrane"/>
    <property type="evidence" value="ECO:0007669"/>
    <property type="project" value="UniProtKB-SubCell"/>
</dbReference>
<evidence type="ECO:0000256" key="4">
    <source>
        <dbReference type="ARBA" id="ARBA00022989"/>
    </source>
</evidence>
<feature type="transmembrane region" description="Helical" evidence="7">
    <location>
        <begin position="238"/>
        <end position="257"/>
    </location>
</feature>
<feature type="transmembrane region" description="Helical" evidence="7">
    <location>
        <begin position="157"/>
        <end position="177"/>
    </location>
</feature>
<evidence type="ECO:0000256" key="2">
    <source>
        <dbReference type="ARBA" id="ARBA00022475"/>
    </source>
</evidence>
<evidence type="ECO:0000313" key="8">
    <source>
        <dbReference type="EMBL" id="SMP18146.1"/>
    </source>
</evidence>
<evidence type="ECO:0000256" key="6">
    <source>
        <dbReference type="SAM" id="Coils"/>
    </source>
</evidence>
<sequence>MSSQEFFQVYGYWSNWDYKLNLVFLAIGMLYVWLTGPFRKRFKDAEPVPGWKKFCFLSGLIIYFFALGSPLNLMAHELFSMHMMQMSFLYFAVPPLLLLGMPAYLLRPVVNLKVVRGIIRFFTKPLFSVFFFNGLISFYHVPVVFDKIMKEHLLHDLSHGILLFAALCMWWPIIGPIPEWDRIKPIPKLGLIFANGILLTPACAMITFTDVVLFQSYMDMSQVFPVMSPIHDQQLGGVIMKIMQEIVYITAIGLVFLKWLRQERAKDEAELREWQQQNQMKLRES</sequence>
<proteinExistence type="predicted"/>
<keyword evidence="9" id="KW-1185">Reference proteome</keyword>
<evidence type="ECO:0000313" key="9">
    <source>
        <dbReference type="Proteomes" id="UP001157946"/>
    </source>
</evidence>
<keyword evidence="6" id="KW-0175">Coiled coil</keyword>
<name>A0AA46AF28_9BACL</name>
<protein>
    <submittedName>
        <fullName evidence="8">Membrane protein</fullName>
    </submittedName>
</protein>
<reference evidence="8" key="1">
    <citation type="submission" date="2017-05" db="EMBL/GenBank/DDBJ databases">
        <authorList>
            <person name="Varghese N."/>
            <person name="Submissions S."/>
        </authorList>
    </citation>
    <scope>NUCLEOTIDE SEQUENCE</scope>
    <source>
        <strain evidence="8">DSM 45262</strain>
    </source>
</reference>